<proteinExistence type="predicted"/>
<reference evidence="3" key="1">
    <citation type="journal article" date="2019" name="Int. J. Syst. Evol. Microbiol.">
        <title>The Global Catalogue of Microorganisms (GCM) 10K type strain sequencing project: providing services to taxonomists for standard genome sequencing and annotation.</title>
        <authorList>
            <consortium name="The Broad Institute Genomics Platform"/>
            <consortium name="The Broad Institute Genome Sequencing Center for Infectious Disease"/>
            <person name="Wu L."/>
            <person name="Ma J."/>
        </authorList>
    </citation>
    <scope>NUCLEOTIDE SEQUENCE [LARGE SCALE GENOMIC DNA]</scope>
    <source>
        <strain evidence="3">JCM 18298</strain>
    </source>
</reference>
<name>A0ABP9KRV0_9NOCA</name>
<keyword evidence="3" id="KW-1185">Reference proteome</keyword>
<keyword evidence="1" id="KW-0812">Transmembrane</keyword>
<accession>A0ABP9KRV0</accession>
<evidence type="ECO:0008006" key="4">
    <source>
        <dbReference type="Google" id="ProtNLM"/>
    </source>
</evidence>
<sequence length="111" mass="12143">MSEHPMSDNDVEKRWHDPSASRHAGILVLGVVVAALIAMVVFGVWVSPRYLVAVIPSAILLVGTLTAFTQTIRTWRRGGAWPIWQGAGWFLLTFALVYLVLASGFVAHDGE</sequence>
<dbReference type="RefSeq" id="WP_345498430.1">
    <property type="nucleotide sequence ID" value="NZ_BAABJM010000006.1"/>
</dbReference>
<feature type="transmembrane region" description="Helical" evidence="1">
    <location>
        <begin position="89"/>
        <end position="108"/>
    </location>
</feature>
<keyword evidence="1" id="KW-1133">Transmembrane helix</keyword>
<evidence type="ECO:0000313" key="2">
    <source>
        <dbReference type="EMBL" id="GAA5064550.1"/>
    </source>
</evidence>
<protein>
    <recommendedName>
        <fullName evidence="4">Transmembrane protein</fullName>
    </recommendedName>
</protein>
<gene>
    <name evidence="2" type="ORF">GCM10023318_50660</name>
</gene>
<organism evidence="2 3">
    <name type="scientific">Nocardia callitridis</name>
    <dbReference type="NCBI Taxonomy" id="648753"/>
    <lineage>
        <taxon>Bacteria</taxon>
        <taxon>Bacillati</taxon>
        <taxon>Actinomycetota</taxon>
        <taxon>Actinomycetes</taxon>
        <taxon>Mycobacteriales</taxon>
        <taxon>Nocardiaceae</taxon>
        <taxon>Nocardia</taxon>
    </lineage>
</organism>
<evidence type="ECO:0000313" key="3">
    <source>
        <dbReference type="Proteomes" id="UP001500603"/>
    </source>
</evidence>
<comment type="caution">
    <text evidence="2">The sequence shown here is derived from an EMBL/GenBank/DDBJ whole genome shotgun (WGS) entry which is preliminary data.</text>
</comment>
<dbReference type="Proteomes" id="UP001500603">
    <property type="component" value="Unassembled WGS sequence"/>
</dbReference>
<feature type="transmembrane region" description="Helical" evidence="1">
    <location>
        <begin position="50"/>
        <end position="68"/>
    </location>
</feature>
<feature type="transmembrane region" description="Helical" evidence="1">
    <location>
        <begin position="24"/>
        <end position="44"/>
    </location>
</feature>
<keyword evidence="1" id="KW-0472">Membrane</keyword>
<dbReference type="EMBL" id="BAABJM010000006">
    <property type="protein sequence ID" value="GAA5064550.1"/>
    <property type="molecule type" value="Genomic_DNA"/>
</dbReference>
<evidence type="ECO:0000256" key="1">
    <source>
        <dbReference type="SAM" id="Phobius"/>
    </source>
</evidence>